<keyword evidence="2" id="KW-1185">Reference proteome</keyword>
<dbReference type="EMBL" id="SWBR01000002">
    <property type="protein sequence ID" value="TKC09943.1"/>
    <property type="molecule type" value="Genomic_DNA"/>
</dbReference>
<dbReference type="AlphaFoldDB" id="A0A4U1CQL9"/>
<reference evidence="1 2" key="1">
    <citation type="submission" date="2019-04" db="EMBL/GenBank/DDBJ databases">
        <title>Pedobacter sp. RP-3-22 sp. nov., isolated from Arctic soil.</title>
        <authorList>
            <person name="Dahal R.H."/>
            <person name="Kim D.-U."/>
        </authorList>
    </citation>
    <scope>NUCLEOTIDE SEQUENCE [LARGE SCALE GENOMIC DNA]</scope>
    <source>
        <strain evidence="1 2">RP-3-22</strain>
    </source>
</reference>
<sequence>MKIKQAFLVGIGCIILLLSILSCQHKEKSHKVNPKTTIATAKLPKSCCTSKTPSRFATVLSTTKTKSLADSLGYKSKR</sequence>
<accession>A0A4U1CQL9</accession>
<proteinExistence type="predicted"/>
<evidence type="ECO:0008006" key="3">
    <source>
        <dbReference type="Google" id="ProtNLM"/>
    </source>
</evidence>
<comment type="caution">
    <text evidence="1">The sequence shown here is derived from an EMBL/GenBank/DDBJ whole genome shotgun (WGS) entry which is preliminary data.</text>
</comment>
<evidence type="ECO:0000313" key="2">
    <source>
        <dbReference type="Proteomes" id="UP000309488"/>
    </source>
</evidence>
<evidence type="ECO:0000313" key="1">
    <source>
        <dbReference type="EMBL" id="TKC09943.1"/>
    </source>
</evidence>
<gene>
    <name evidence="1" type="ORF">FA048_06960</name>
</gene>
<organism evidence="1 2">
    <name type="scientific">Pedobacter polaris</name>
    <dbReference type="NCBI Taxonomy" id="2571273"/>
    <lineage>
        <taxon>Bacteria</taxon>
        <taxon>Pseudomonadati</taxon>
        <taxon>Bacteroidota</taxon>
        <taxon>Sphingobacteriia</taxon>
        <taxon>Sphingobacteriales</taxon>
        <taxon>Sphingobacteriaceae</taxon>
        <taxon>Pedobacter</taxon>
    </lineage>
</organism>
<dbReference type="Proteomes" id="UP000309488">
    <property type="component" value="Unassembled WGS sequence"/>
</dbReference>
<dbReference type="RefSeq" id="WP_136839521.1">
    <property type="nucleotide sequence ID" value="NZ_SWBR01000002.1"/>
</dbReference>
<dbReference type="PROSITE" id="PS51257">
    <property type="entry name" value="PROKAR_LIPOPROTEIN"/>
    <property type="match status" value="1"/>
</dbReference>
<name>A0A4U1CQL9_9SPHI</name>
<protein>
    <recommendedName>
        <fullName evidence="3">Lipoprotein</fullName>
    </recommendedName>
</protein>